<evidence type="ECO:0000256" key="3">
    <source>
        <dbReference type="ARBA" id="ARBA00022553"/>
    </source>
</evidence>
<evidence type="ECO:0000259" key="8">
    <source>
        <dbReference type="PROSITE" id="PS50113"/>
    </source>
</evidence>
<dbReference type="Pfam" id="PF00512">
    <property type="entry name" value="HisKA"/>
    <property type="match status" value="1"/>
</dbReference>
<dbReference type="InterPro" id="IPR005467">
    <property type="entry name" value="His_kinase_dom"/>
</dbReference>
<dbReference type="SMART" id="SM00091">
    <property type="entry name" value="PAS"/>
    <property type="match status" value="2"/>
</dbReference>
<dbReference type="SUPFAM" id="SSF55874">
    <property type="entry name" value="ATPase domain of HSP90 chaperone/DNA topoisomerase II/histidine kinase"/>
    <property type="match status" value="1"/>
</dbReference>
<evidence type="ECO:0000313" key="10">
    <source>
        <dbReference type="Proteomes" id="UP000006055"/>
    </source>
</evidence>
<keyword evidence="3" id="KW-0597">Phosphoprotein</keyword>
<evidence type="ECO:0000259" key="6">
    <source>
        <dbReference type="PROSITE" id="PS50109"/>
    </source>
</evidence>
<evidence type="ECO:0000256" key="5">
    <source>
        <dbReference type="ARBA" id="ARBA00022777"/>
    </source>
</evidence>
<dbReference type="PANTHER" id="PTHR43304">
    <property type="entry name" value="PHYTOCHROME-LIKE PROTEIN CPH1"/>
    <property type="match status" value="1"/>
</dbReference>
<dbReference type="SUPFAM" id="SSF47384">
    <property type="entry name" value="Homodimeric domain of signal transducing histidine kinase"/>
    <property type="match status" value="1"/>
</dbReference>
<evidence type="ECO:0000313" key="9">
    <source>
        <dbReference type="EMBL" id="AFM25863.1"/>
    </source>
</evidence>
<feature type="domain" description="Histidine kinase" evidence="6">
    <location>
        <begin position="385"/>
        <end position="603"/>
    </location>
</feature>
<protein>
    <recommendedName>
        <fullName evidence="2">histidine kinase</fullName>
        <ecNumber evidence="2">2.7.13.3</ecNumber>
    </recommendedName>
</protein>
<dbReference type="FunFam" id="3.30.565.10:FF:000006">
    <property type="entry name" value="Sensor histidine kinase WalK"/>
    <property type="match status" value="1"/>
</dbReference>
<dbReference type="SMART" id="SM00086">
    <property type="entry name" value="PAC"/>
    <property type="match status" value="2"/>
</dbReference>
<evidence type="ECO:0000256" key="1">
    <source>
        <dbReference type="ARBA" id="ARBA00000085"/>
    </source>
</evidence>
<dbReference type="STRING" id="706587.Desti_3202"/>
<dbReference type="InterPro" id="IPR035965">
    <property type="entry name" value="PAS-like_dom_sf"/>
</dbReference>
<dbReference type="PANTHER" id="PTHR43304:SF1">
    <property type="entry name" value="PAC DOMAIN-CONTAINING PROTEIN"/>
    <property type="match status" value="1"/>
</dbReference>
<dbReference type="PROSITE" id="PS50109">
    <property type="entry name" value="HIS_KIN"/>
    <property type="match status" value="1"/>
</dbReference>
<dbReference type="InterPro" id="IPR000700">
    <property type="entry name" value="PAS-assoc_C"/>
</dbReference>
<dbReference type="NCBIfam" id="TIGR00229">
    <property type="entry name" value="sensory_box"/>
    <property type="match status" value="1"/>
</dbReference>
<dbReference type="KEGG" id="dti:Desti_3202"/>
<dbReference type="PROSITE" id="PS50112">
    <property type="entry name" value="PAS"/>
    <property type="match status" value="1"/>
</dbReference>
<dbReference type="EC" id="2.7.13.3" evidence="2"/>
<evidence type="ECO:0000259" key="7">
    <source>
        <dbReference type="PROSITE" id="PS50112"/>
    </source>
</evidence>
<dbReference type="AlphaFoldDB" id="I4C8H2"/>
<dbReference type="InterPro" id="IPR003661">
    <property type="entry name" value="HisK_dim/P_dom"/>
</dbReference>
<dbReference type="PROSITE" id="PS50113">
    <property type="entry name" value="PAC"/>
    <property type="match status" value="2"/>
</dbReference>
<keyword evidence="10" id="KW-1185">Reference proteome</keyword>
<dbReference type="InterPro" id="IPR052162">
    <property type="entry name" value="Sensor_kinase/Photoreceptor"/>
</dbReference>
<dbReference type="eggNOG" id="COG5002">
    <property type="taxonomic scope" value="Bacteria"/>
</dbReference>
<evidence type="ECO:0000256" key="2">
    <source>
        <dbReference type="ARBA" id="ARBA00012438"/>
    </source>
</evidence>
<comment type="catalytic activity">
    <reaction evidence="1">
        <text>ATP + protein L-histidine = ADP + protein N-phospho-L-histidine.</text>
        <dbReference type="EC" id="2.7.13.3"/>
    </reaction>
</comment>
<proteinExistence type="predicted"/>
<dbReference type="InterPro" id="IPR013656">
    <property type="entry name" value="PAS_4"/>
</dbReference>
<sequence>MLPQAHHIAEAFEGLVYTCSPHSRIEFMNSEMAEWIGRNVIGEKISESVPELTFTCPEEAIEEARQGKTVKWDALNPANDRWYRVVNAPHENPDGSVSVLVMVRDITEQKSTEERVRLLNNFLDHVVESLAHPFLIIDPDDYSIVMANSAAKKAGAASGFCAEMGDDDFNNDNLPCPLDEINRTGKPVIKSFERELAGNSKYLEIHAHPFFDKDGNLVKIVEYILDLTEKITLEQALRDSETRTRSVAQSSVDAIISSNDEDVVIFWNDGARKMFGYREEEILGKPVTTIIPERYRKYHSEGVKRFLETGATSLTGRTMELQGLRKNGQEFPLELSLSTWRARGRVYFSGIIRDITDRKEAEQALAQRTAEVQERKEELEALIQMVAHDLKSPVIAIAGLVRSLKKKIDSNPQDENVGRIAEQILTSSQTMEEFLTDLLDAMAVEKTEPQLEQFNLEEVIEEVVSEHRPSIDEKRITVQTEFFASDSTVTADKRRIKQVFDNLVSNAWRYMGDVLEPTICIKIRDDGLFVTAMVCDNGIGIPQEYQKRVFDQFFRVSNSSQQKGTGLGLSIVKKIVEIHGGAIHCESELGKGAAFIMKLPRNPLQ</sequence>
<reference evidence="10" key="1">
    <citation type="submission" date="2012-06" db="EMBL/GenBank/DDBJ databases">
        <title>Complete sequence of chromosome of Desulfomonile tiedjei DSM 6799.</title>
        <authorList>
            <person name="Lucas S."/>
            <person name="Copeland A."/>
            <person name="Lapidus A."/>
            <person name="Glavina del Rio T."/>
            <person name="Dalin E."/>
            <person name="Tice H."/>
            <person name="Bruce D."/>
            <person name="Goodwin L."/>
            <person name="Pitluck S."/>
            <person name="Peters L."/>
            <person name="Ovchinnikova G."/>
            <person name="Zeytun A."/>
            <person name="Lu M."/>
            <person name="Kyrpides N."/>
            <person name="Mavromatis K."/>
            <person name="Ivanova N."/>
            <person name="Brettin T."/>
            <person name="Detter J.C."/>
            <person name="Han C."/>
            <person name="Larimer F."/>
            <person name="Land M."/>
            <person name="Hauser L."/>
            <person name="Markowitz V."/>
            <person name="Cheng J.-F."/>
            <person name="Hugenholtz P."/>
            <person name="Woyke T."/>
            <person name="Wu D."/>
            <person name="Spring S."/>
            <person name="Schroeder M."/>
            <person name="Brambilla E."/>
            <person name="Klenk H.-P."/>
            <person name="Eisen J.A."/>
        </authorList>
    </citation>
    <scope>NUCLEOTIDE SEQUENCE [LARGE SCALE GENOMIC DNA]</scope>
    <source>
        <strain evidence="10">ATCC 49306 / DSM 6799 / DCB-1</strain>
    </source>
</reference>
<accession>I4C8H2</accession>
<dbReference type="CDD" id="cd00075">
    <property type="entry name" value="HATPase"/>
    <property type="match status" value="1"/>
</dbReference>
<dbReference type="Pfam" id="PF08448">
    <property type="entry name" value="PAS_4"/>
    <property type="match status" value="1"/>
</dbReference>
<name>I4C8H2_DESTA</name>
<dbReference type="Gene3D" id="3.30.565.10">
    <property type="entry name" value="Histidine kinase-like ATPase, C-terminal domain"/>
    <property type="match status" value="1"/>
</dbReference>
<dbReference type="SUPFAM" id="SSF55785">
    <property type="entry name" value="PYP-like sensor domain (PAS domain)"/>
    <property type="match status" value="3"/>
</dbReference>
<dbReference type="InterPro" id="IPR036097">
    <property type="entry name" value="HisK_dim/P_sf"/>
</dbReference>
<dbReference type="InterPro" id="IPR001610">
    <property type="entry name" value="PAC"/>
</dbReference>
<feature type="domain" description="PAC" evidence="8">
    <location>
        <begin position="317"/>
        <end position="367"/>
    </location>
</feature>
<dbReference type="Pfam" id="PF02518">
    <property type="entry name" value="HATPase_c"/>
    <property type="match status" value="1"/>
</dbReference>
<dbReference type="PRINTS" id="PR00344">
    <property type="entry name" value="BCTRLSENSOR"/>
</dbReference>
<dbReference type="CDD" id="cd00082">
    <property type="entry name" value="HisKA"/>
    <property type="match status" value="1"/>
</dbReference>
<dbReference type="EMBL" id="CP003360">
    <property type="protein sequence ID" value="AFM25863.1"/>
    <property type="molecule type" value="Genomic_DNA"/>
</dbReference>
<keyword evidence="5" id="KW-0418">Kinase</keyword>
<keyword evidence="4" id="KW-0808">Transferase</keyword>
<dbReference type="InterPro" id="IPR003594">
    <property type="entry name" value="HATPase_dom"/>
</dbReference>
<dbReference type="Gene3D" id="1.10.287.130">
    <property type="match status" value="1"/>
</dbReference>
<gene>
    <name evidence="9" type="ordered locus">Desti_3202</name>
</gene>
<evidence type="ECO:0000256" key="4">
    <source>
        <dbReference type="ARBA" id="ARBA00022679"/>
    </source>
</evidence>
<dbReference type="SMART" id="SM00387">
    <property type="entry name" value="HATPase_c"/>
    <property type="match status" value="1"/>
</dbReference>
<dbReference type="InterPro" id="IPR000014">
    <property type="entry name" value="PAS"/>
</dbReference>
<dbReference type="InterPro" id="IPR036890">
    <property type="entry name" value="HATPase_C_sf"/>
</dbReference>
<dbReference type="Pfam" id="PF13426">
    <property type="entry name" value="PAS_9"/>
    <property type="match status" value="2"/>
</dbReference>
<dbReference type="Gene3D" id="3.30.450.20">
    <property type="entry name" value="PAS domain"/>
    <property type="match status" value="3"/>
</dbReference>
<dbReference type="Proteomes" id="UP000006055">
    <property type="component" value="Chromosome"/>
</dbReference>
<feature type="domain" description="PAC" evidence="8">
    <location>
        <begin position="186"/>
        <end position="239"/>
    </location>
</feature>
<dbReference type="CDD" id="cd00130">
    <property type="entry name" value="PAS"/>
    <property type="match status" value="1"/>
</dbReference>
<organism evidence="9 10">
    <name type="scientific">Desulfomonile tiedjei (strain ATCC 49306 / DSM 6799 / DCB-1)</name>
    <dbReference type="NCBI Taxonomy" id="706587"/>
    <lineage>
        <taxon>Bacteria</taxon>
        <taxon>Pseudomonadati</taxon>
        <taxon>Thermodesulfobacteriota</taxon>
        <taxon>Desulfomonilia</taxon>
        <taxon>Desulfomonilales</taxon>
        <taxon>Desulfomonilaceae</taxon>
        <taxon>Desulfomonile</taxon>
    </lineage>
</organism>
<dbReference type="InterPro" id="IPR004358">
    <property type="entry name" value="Sig_transdc_His_kin-like_C"/>
</dbReference>
<dbReference type="GO" id="GO:0000155">
    <property type="term" value="F:phosphorelay sensor kinase activity"/>
    <property type="evidence" value="ECO:0007669"/>
    <property type="project" value="InterPro"/>
</dbReference>
<dbReference type="HOGENOM" id="CLU_000445_114_71_7"/>
<dbReference type="SMART" id="SM00388">
    <property type="entry name" value="HisKA"/>
    <property type="match status" value="1"/>
</dbReference>
<feature type="domain" description="PAS" evidence="7">
    <location>
        <begin position="240"/>
        <end position="310"/>
    </location>
</feature>